<dbReference type="InterPro" id="IPR000014">
    <property type="entry name" value="PAS"/>
</dbReference>
<proteinExistence type="predicted"/>
<dbReference type="KEGG" id="rsin:B6N60_02241"/>
<evidence type="ECO:0000256" key="6">
    <source>
        <dbReference type="ARBA" id="ARBA00023012"/>
    </source>
</evidence>
<evidence type="ECO:0000259" key="7">
    <source>
        <dbReference type="PROSITE" id="PS50109"/>
    </source>
</evidence>
<gene>
    <name evidence="10" type="ORF">B6N60_02241</name>
</gene>
<dbReference type="InterPro" id="IPR036890">
    <property type="entry name" value="HATPase_C_sf"/>
</dbReference>
<dbReference type="CDD" id="cd00082">
    <property type="entry name" value="HisKA"/>
    <property type="match status" value="1"/>
</dbReference>
<dbReference type="NCBIfam" id="TIGR00229">
    <property type="entry name" value="sensory_box"/>
    <property type="match status" value="4"/>
</dbReference>
<comment type="catalytic activity">
    <reaction evidence="1">
        <text>ATP + protein L-histidine = ADP + protein N-phospho-L-histidine.</text>
        <dbReference type="EC" id="2.7.13.3"/>
    </reaction>
</comment>
<dbReference type="Pfam" id="PF08447">
    <property type="entry name" value="PAS_3"/>
    <property type="match status" value="3"/>
</dbReference>
<dbReference type="PROSITE" id="PS50112">
    <property type="entry name" value="PAS"/>
    <property type="match status" value="4"/>
</dbReference>
<feature type="domain" description="PAS" evidence="8">
    <location>
        <begin position="453"/>
        <end position="527"/>
    </location>
</feature>
<feature type="domain" description="PAC" evidence="9">
    <location>
        <begin position="661"/>
        <end position="714"/>
    </location>
</feature>
<accession>A0A975Y4U7</accession>
<dbReference type="SMART" id="SM00387">
    <property type="entry name" value="HATPase_c"/>
    <property type="match status" value="1"/>
</dbReference>
<protein>
    <recommendedName>
        <fullName evidence="2">histidine kinase</fullName>
        <ecNumber evidence="2">2.7.13.3</ecNumber>
    </recommendedName>
</protein>
<dbReference type="PANTHER" id="PTHR43304:SF1">
    <property type="entry name" value="PAC DOMAIN-CONTAINING PROTEIN"/>
    <property type="match status" value="1"/>
</dbReference>
<evidence type="ECO:0000256" key="1">
    <source>
        <dbReference type="ARBA" id="ARBA00000085"/>
    </source>
</evidence>
<evidence type="ECO:0000259" key="8">
    <source>
        <dbReference type="PROSITE" id="PS50112"/>
    </source>
</evidence>
<feature type="domain" description="PAS" evidence="8">
    <location>
        <begin position="315"/>
        <end position="394"/>
    </location>
</feature>
<dbReference type="PRINTS" id="PR00344">
    <property type="entry name" value="BCTRLSENSOR"/>
</dbReference>
<evidence type="ECO:0000256" key="3">
    <source>
        <dbReference type="ARBA" id="ARBA00022553"/>
    </source>
</evidence>
<dbReference type="SUPFAM" id="SSF55874">
    <property type="entry name" value="ATPase domain of HSP90 chaperone/DNA topoisomerase II/histidine kinase"/>
    <property type="match status" value="1"/>
</dbReference>
<dbReference type="RefSeq" id="WP_242034210.1">
    <property type="nucleotide sequence ID" value="NZ_CP021056.1"/>
</dbReference>
<organism evidence="10 11">
    <name type="scientific">Richelia sinica FACHB-800</name>
    <dbReference type="NCBI Taxonomy" id="1357546"/>
    <lineage>
        <taxon>Bacteria</taxon>
        <taxon>Bacillati</taxon>
        <taxon>Cyanobacteriota</taxon>
        <taxon>Cyanophyceae</taxon>
        <taxon>Nostocales</taxon>
        <taxon>Nostocaceae</taxon>
        <taxon>Richelia</taxon>
    </lineage>
</organism>
<keyword evidence="6" id="KW-0902">Two-component regulatory system</keyword>
<dbReference type="SUPFAM" id="SSF47384">
    <property type="entry name" value="Homodimeric domain of signal transducing histidine kinase"/>
    <property type="match status" value="1"/>
</dbReference>
<evidence type="ECO:0000256" key="5">
    <source>
        <dbReference type="ARBA" id="ARBA00022777"/>
    </source>
</evidence>
<keyword evidence="11" id="KW-1185">Reference proteome</keyword>
<dbReference type="EC" id="2.7.13.3" evidence="2"/>
<dbReference type="Gene3D" id="1.10.287.130">
    <property type="match status" value="1"/>
</dbReference>
<dbReference type="InterPro" id="IPR004358">
    <property type="entry name" value="Sig_transdc_His_kin-like_C"/>
</dbReference>
<evidence type="ECO:0000256" key="4">
    <source>
        <dbReference type="ARBA" id="ARBA00022679"/>
    </source>
</evidence>
<feature type="domain" description="PAS" evidence="8">
    <location>
        <begin position="582"/>
        <end position="659"/>
    </location>
</feature>
<dbReference type="EMBL" id="CP021056">
    <property type="protein sequence ID" value="QXE23551.1"/>
    <property type="molecule type" value="Genomic_DNA"/>
</dbReference>
<evidence type="ECO:0000256" key="2">
    <source>
        <dbReference type="ARBA" id="ARBA00012438"/>
    </source>
</evidence>
<feature type="domain" description="PAS" evidence="8">
    <location>
        <begin position="167"/>
        <end position="242"/>
    </location>
</feature>
<feature type="domain" description="PAC" evidence="9">
    <location>
        <begin position="530"/>
        <end position="581"/>
    </location>
</feature>
<dbReference type="InterPro" id="IPR013656">
    <property type="entry name" value="PAS_4"/>
</dbReference>
<dbReference type="InterPro" id="IPR001610">
    <property type="entry name" value="PAC"/>
</dbReference>
<dbReference type="InterPro" id="IPR052162">
    <property type="entry name" value="Sensor_kinase/Photoreceptor"/>
</dbReference>
<dbReference type="SMART" id="SM00086">
    <property type="entry name" value="PAC"/>
    <property type="match status" value="5"/>
</dbReference>
<dbReference type="InterPro" id="IPR005467">
    <property type="entry name" value="His_kinase_dom"/>
</dbReference>
<dbReference type="InterPro" id="IPR036097">
    <property type="entry name" value="HisK_dim/P_sf"/>
</dbReference>
<keyword evidence="5 10" id="KW-0418">Kinase</keyword>
<evidence type="ECO:0000313" key="11">
    <source>
        <dbReference type="Proteomes" id="UP000683511"/>
    </source>
</evidence>
<feature type="domain" description="Histidine kinase" evidence="7">
    <location>
        <begin position="748"/>
        <end position="999"/>
    </location>
</feature>
<dbReference type="InterPro" id="IPR003661">
    <property type="entry name" value="HisK_dim/P_dom"/>
</dbReference>
<dbReference type="PROSITE" id="PS50113">
    <property type="entry name" value="PAC"/>
    <property type="match status" value="4"/>
</dbReference>
<sequence>MTCDVIPVDRSIYESLQTELAQLRQVVKERKEPQISQPLSHNYRQISLFIEYTPAAIAIFDKQMRYLSASRRWREDYRLGDRELIGHCHYDIFPHLPQSWQEIHQRCLAGAVEHCEEDRIYHTDGSIDWLKWEIHPWYQDDGEIGGIIIFTEVITNRKCAEMALAESERRLRDIANNLPGAIFQFTNSHGTWRVDYISDFIYELAGITTSEIIEDLDNFFALIHPEDVDCCLASINHAITQNVPWKYEGRLIKPNGEIRWWQGESTPTKNEQGEMIFCGVLLDITARKQAEISLRELNEELEVKVQERTIALHQSEARLKRLADNVPGMLYEFRLASDGTTSFPYASSGCRDIIGIEPEQIQADGSLIYNYIHPQDIPKIQSAMSLSAQTLENYQSEWRIKTTTGERKSVKAVARPEPQPDGAIIWYGCLFDISEQQAALRDRKQALAKLKEQEEFLRTIYEGVPQIIFVVDVMENGELRYASWNSSAEIASGISQAEIAGKTLEYFHGEVEAKEVSQRYQRCIDSETSISYEEFLTINNQSSWWITTLNPLKNREGQVYRIVGTTLDITGRKKSEQALQESQHFIQRIADSSPNLLYIFDLEEKRNVYANQELYKFLGYSQTDFENMGENLIPNVTYKDDLPKVLDHWQKLTTIADGEIVEIEYRMQKANGELCWLYSRDTVFNRNNNGQVKQILGVSADITERKQAEILLQQQATSLQNALSDLKRTQIQLIHSEKMSSLGNMVAGVAHEINNPVNFIHGNLSPASEYIEDILRLLDLYAEHFPEPPLEIQEEIEAIDLDFLKVDLMKLVKSMRIGTDRIREIVISLRNFSRLDEAEVKEVNIHEGIDSTLMILHNRLKSKPNHPEIAVIRNYATLPLIECYPGQLNQVFMNILSNAIDALEDPRLGNKSREIHITTELVNHDTISIRIADNGIGISEEIISKLFDPFFTTKDVGKGTGLGLSISYQIIVDRHQGKLSCHSLPDGGAEFVIEIPILQTQPQKLATANKS</sequence>
<dbReference type="GO" id="GO:0000155">
    <property type="term" value="F:phosphorelay sensor kinase activity"/>
    <property type="evidence" value="ECO:0007669"/>
    <property type="project" value="InterPro"/>
</dbReference>
<dbReference type="InterPro" id="IPR000700">
    <property type="entry name" value="PAS-assoc_C"/>
</dbReference>
<dbReference type="PANTHER" id="PTHR43304">
    <property type="entry name" value="PHYTOCHROME-LIKE PROTEIN CPH1"/>
    <property type="match status" value="1"/>
</dbReference>
<dbReference type="Proteomes" id="UP000683511">
    <property type="component" value="Chromosome"/>
</dbReference>
<dbReference type="PROSITE" id="PS50109">
    <property type="entry name" value="HIS_KIN"/>
    <property type="match status" value="1"/>
</dbReference>
<dbReference type="Gene3D" id="3.30.565.10">
    <property type="entry name" value="Histidine kinase-like ATPase, C-terminal domain"/>
    <property type="match status" value="1"/>
</dbReference>
<dbReference type="InterPro" id="IPR035965">
    <property type="entry name" value="PAS-like_dom_sf"/>
</dbReference>
<dbReference type="Pfam" id="PF02518">
    <property type="entry name" value="HATPase_c"/>
    <property type="match status" value="1"/>
</dbReference>
<feature type="domain" description="PAC" evidence="9">
    <location>
        <begin position="245"/>
        <end position="296"/>
    </location>
</feature>
<dbReference type="SUPFAM" id="SSF55785">
    <property type="entry name" value="PYP-like sensor domain (PAS domain)"/>
    <property type="match status" value="5"/>
</dbReference>
<dbReference type="CDD" id="cd00130">
    <property type="entry name" value="PAS"/>
    <property type="match status" value="4"/>
</dbReference>
<evidence type="ECO:0000313" key="10">
    <source>
        <dbReference type="EMBL" id="QXE23551.1"/>
    </source>
</evidence>
<dbReference type="Pfam" id="PF08448">
    <property type="entry name" value="PAS_4"/>
    <property type="match status" value="2"/>
</dbReference>
<dbReference type="InterPro" id="IPR013655">
    <property type="entry name" value="PAS_fold_3"/>
</dbReference>
<name>A0A975Y4U7_9NOST</name>
<feature type="domain" description="PAC" evidence="9">
    <location>
        <begin position="114"/>
        <end position="166"/>
    </location>
</feature>
<keyword evidence="4" id="KW-0808">Transferase</keyword>
<keyword evidence="3" id="KW-0597">Phosphoprotein</keyword>
<reference evidence="10" key="1">
    <citation type="submission" date="2017-04" db="EMBL/GenBank/DDBJ databases">
        <title>Genome deletions in a multicellular cyanobacterial endosymbiont for morphological adaptation in marine diatoms.</title>
        <authorList>
            <person name="Wang Y."/>
            <person name="Gao H."/>
            <person name="Li R."/>
            <person name="Xu X."/>
        </authorList>
    </citation>
    <scope>NUCLEOTIDE SEQUENCE</scope>
    <source>
        <strain evidence="10">FACHB 800</strain>
    </source>
</reference>
<dbReference type="InterPro" id="IPR003594">
    <property type="entry name" value="HATPase_dom"/>
</dbReference>
<dbReference type="AlphaFoldDB" id="A0A975Y4U7"/>
<evidence type="ECO:0000259" key="9">
    <source>
        <dbReference type="PROSITE" id="PS50113"/>
    </source>
</evidence>
<dbReference type="SMART" id="SM00091">
    <property type="entry name" value="PAS"/>
    <property type="match status" value="5"/>
</dbReference>
<dbReference type="Gene3D" id="3.30.450.20">
    <property type="entry name" value="PAS domain"/>
    <property type="match status" value="5"/>
</dbReference>